<sequence>MNTAAIHYTLENIDNLRHLLCLVREFFTETGMLPAEIAYHGRRLRYDPVAANAVIKGALDEDAYIGRNSLE</sequence>
<proteinExistence type="predicted"/>
<organism evidence="1 2">
    <name type="scientific">Candidatus Odoribacter faecigallinarum</name>
    <dbReference type="NCBI Taxonomy" id="2838706"/>
    <lineage>
        <taxon>Bacteria</taxon>
        <taxon>Pseudomonadati</taxon>
        <taxon>Bacteroidota</taxon>
        <taxon>Bacteroidia</taxon>
        <taxon>Bacteroidales</taxon>
        <taxon>Odoribacteraceae</taxon>
        <taxon>Odoribacter</taxon>
    </lineage>
</organism>
<evidence type="ECO:0000313" key="2">
    <source>
        <dbReference type="Proteomes" id="UP000824202"/>
    </source>
</evidence>
<reference evidence="1" key="1">
    <citation type="journal article" date="2021" name="PeerJ">
        <title>Extensive microbial diversity within the chicken gut microbiome revealed by metagenomics and culture.</title>
        <authorList>
            <person name="Gilroy R."/>
            <person name="Ravi A."/>
            <person name="Getino M."/>
            <person name="Pursley I."/>
            <person name="Horton D.L."/>
            <person name="Alikhan N.F."/>
            <person name="Baker D."/>
            <person name="Gharbi K."/>
            <person name="Hall N."/>
            <person name="Watson M."/>
            <person name="Adriaenssens E.M."/>
            <person name="Foster-Nyarko E."/>
            <person name="Jarju S."/>
            <person name="Secka A."/>
            <person name="Antonio M."/>
            <person name="Oren A."/>
            <person name="Chaudhuri R.R."/>
            <person name="La Ragione R."/>
            <person name="Hildebrand F."/>
            <person name="Pallen M.J."/>
        </authorList>
    </citation>
    <scope>NUCLEOTIDE SEQUENCE</scope>
    <source>
        <strain evidence="1">23274</strain>
    </source>
</reference>
<dbReference type="EMBL" id="DXFT01000016">
    <property type="protein sequence ID" value="HIX02637.1"/>
    <property type="molecule type" value="Genomic_DNA"/>
</dbReference>
<name>A0A9D2ABC6_9BACT</name>
<protein>
    <submittedName>
        <fullName evidence="1">Uncharacterized protein</fullName>
    </submittedName>
</protein>
<comment type="caution">
    <text evidence="1">The sequence shown here is derived from an EMBL/GenBank/DDBJ whole genome shotgun (WGS) entry which is preliminary data.</text>
</comment>
<evidence type="ECO:0000313" key="1">
    <source>
        <dbReference type="EMBL" id="HIX02637.1"/>
    </source>
</evidence>
<accession>A0A9D2ABC6</accession>
<dbReference type="AlphaFoldDB" id="A0A9D2ABC6"/>
<gene>
    <name evidence="1" type="ORF">H9863_00770</name>
</gene>
<dbReference type="Proteomes" id="UP000824202">
    <property type="component" value="Unassembled WGS sequence"/>
</dbReference>
<reference evidence="1" key="2">
    <citation type="submission" date="2021-04" db="EMBL/GenBank/DDBJ databases">
        <authorList>
            <person name="Gilroy R."/>
        </authorList>
    </citation>
    <scope>NUCLEOTIDE SEQUENCE</scope>
    <source>
        <strain evidence="1">23274</strain>
    </source>
</reference>